<keyword evidence="2" id="KW-0012">Acyltransferase</keyword>
<organism evidence="2 3">
    <name type="scientific">Tahibacter amnicola</name>
    <dbReference type="NCBI Taxonomy" id="2976241"/>
    <lineage>
        <taxon>Bacteria</taxon>
        <taxon>Pseudomonadati</taxon>
        <taxon>Pseudomonadota</taxon>
        <taxon>Gammaproteobacteria</taxon>
        <taxon>Lysobacterales</taxon>
        <taxon>Rhodanobacteraceae</taxon>
        <taxon>Tahibacter</taxon>
    </lineage>
</organism>
<dbReference type="Gene3D" id="3.40.366.10">
    <property type="entry name" value="Malonyl-Coenzyme A Acyl Carrier Protein, domain 2"/>
    <property type="match status" value="1"/>
</dbReference>
<dbReference type="InterPro" id="IPR016036">
    <property type="entry name" value="Malonyl_transacylase_ACP-bd"/>
</dbReference>
<accession>A0ABY6BDL7</accession>
<gene>
    <name evidence="2" type="ORF">N4264_14680</name>
</gene>
<reference evidence="2" key="1">
    <citation type="submission" date="2022-09" db="EMBL/GenBank/DDBJ databases">
        <title>Tahibacter sp. nov., isolated from a fresh water.</title>
        <authorList>
            <person name="Baek J.H."/>
            <person name="Lee J.K."/>
            <person name="Kim J.M."/>
            <person name="Jeon C.O."/>
        </authorList>
    </citation>
    <scope>NUCLEOTIDE SEQUENCE</scope>
    <source>
        <strain evidence="2">W38</strain>
    </source>
</reference>
<dbReference type="InterPro" id="IPR016035">
    <property type="entry name" value="Acyl_Trfase/lysoPLipase"/>
</dbReference>
<dbReference type="PANTHER" id="PTHR43074:SF1">
    <property type="entry name" value="BETA-KETOACYL SYNTHASE FAMILY PROTEIN-RELATED"/>
    <property type="match status" value="1"/>
</dbReference>
<dbReference type="Proteomes" id="UP001064632">
    <property type="component" value="Chromosome"/>
</dbReference>
<dbReference type="SMART" id="SM00827">
    <property type="entry name" value="PKS_AT"/>
    <property type="match status" value="1"/>
</dbReference>
<dbReference type="EMBL" id="CP104694">
    <property type="protein sequence ID" value="UXI65997.1"/>
    <property type="molecule type" value="Genomic_DNA"/>
</dbReference>
<dbReference type="InterPro" id="IPR001227">
    <property type="entry name" value="Ac_transferase_dom_sf"/>
</dbReference>
<dbReference type="RefSeq" id="WP_261692987.1">
    <property type="nucleotide sequence ID" value="NZ_CP104694.1"/>
</dbReference>
<dbReference type="Pfam" id="PF00698">
    <property type="entry name" value="Acyl_transf_1"/>
    <property type="match status" value="1"/>
</dbReference>
<name>A0ABY6BDL7_9GAMM</name>
<dbReference type="Gene3D" id="3.30.70.3290">
    <property type="match status" value="1"/>
</dbReference>
<keyword evidence="2" id="KW-0808">Transferase</keyword>
<dbReference type="SUPFAM" id="SSF52151">
    <property type="entry name" value="FabD/lysophospholipase-like"/>
    <property type="match status" value="1"/>
</dbReference>
<evidence type="ECO:0000313" key="2">
    <source>
        <dbReference type="EMBL" id="UXI65997.1"/>
    </source>
</evidence>
<dbReference type="PANTHER" id="PTHR43074">
    <property type="entry name" value="OMEGA-3 POLYUNSATURATED FATTY ACID SYNTHASE PFAB-RELATED"/>
    <property type="match status" value="1"/>
</dbReference>
<sequence>MPVVFMFSGQSSQYHQMGRELYDRHPRFRMWMEHCDEIAAPLIGCSLCDLLYRDGDKRTPFDRLLHTNPALIAFEYSLARVLMEAGARPDYLLGYSLGELSAMIVGGALALEQGIEFAVEYARVVESEGPPATMLAVIDVPDIERRYVGQLAGCWVSARNFDRHVVVAGTVEAMKRLRTMLTRDGVAHQVLAVNYGFHTEMQQPLETRFMALARNLTVNPLRVPMVSCSDGAIYDGSADAGGWQQRLWTTFRHPVAFDTTIRGLVDTGDFHFLDVGPSGTLATFVKYLLPADSTSRFTEVINPSGRDIQTYVNALRSMGLDAPQWHEAMVPSTLAAAVGVSR</sequence>
<dbReference type="InterPro" id="IPR052568">
    <property type="entry name" value="PKS-FAS_Synthase"/>
</dbReference>
<evidence type="ECO:0000259" key="1">
    <source>
        <dbReference type="SMART" id="SM00827"/>
    </source>
</evidence>
<feature type="domain" description="Malonyl-CoA:ACP transacylase (MAT)" evidence="1">
    <location>
        <begin position="6"/>
        <end position="318"/>
    </location>
</feature>
<protein>
    <submittedName>
        <fullName evidence="2">Acyltransferase domain-containing protein</fullName>
    </submittedName>
</protein>
<dbReference type="SUPFAM" id="SSF55048">
    <property type="entry name" value="Probable ACP-binding domain of malonyl-CoA ACP transacylase"/>
    <property type="match status" value="1"/>
</dbReference>
<keyword evidence="3" id="KW-1185">Reference proteome</keyword>
<proteinExistence type="predicted"/>
<dbReference type="InterPro" id="IPR014043">
    <property type="entry name" value="Acyl_transferase_dom"/>
</dbReference>
<dbReference type="GO" id="GO:0016746">
    <property type="term" value="F:acyltransferase activity"/>
    <property type="evidence" value="ECO:0007669"/>
    <property type="project" value="UniProtKB-KW"/>
</dbReference>
<evidence type="ECO:0000313" key="3">
    <source>
        <dbReference type="Proteomes" id="UP001064632"/>
    </source>
</evidence>